<comment type="caution">
    <text evidence="1">The sequence shown here is derived from an EMBL/GenBank/DDBJ whole genome shotgun (WGS) entry which is preliminary data.</text>
</comment>
<evidence type="ECO:0000313" key="2">
    <source>
        <dbReference type="Proteomes" id="UP001596977"/>
    </source>
</evidence>
<dbReference type="RefSeq" id="WP_264942735.1">
    <property type="nucleotide sequence ID" value="NZ_JAPDRA010000001.1"/>
</dbReference>
<dbReference type="EMBL" id="JBHTJG010000001">
    <property type="protein sequence ID" value="MFD0944993.1"/>
    <property type="molecule type" value="Genomic_DNA"/>
</dbReference>
<gene>
    <name evidence="1" type="ORF">ACFQ1E_01430</name>
</gene>
<protein>
    <submittedName>
        <fullName evidence="1">Uncharacterized protein</fullName>
    </submittedName>
</protein>
<organism evidence="1 2">
    <name type="scientific">Sphingomonas canadensis</name>
    <dbReference type="NCBI Taxonomy" id="1219257"/>
    <lineage>
        <taxon>Bacteria</taxon>
        <taxon>Pseudomonadati</taxon>
        <taxon>Pseudomonadota</taxon>
        <taxon>Alphaproteobacteria</taxon>
        <taxon>Sphingomonadales</taxon>
        <taxon>Sphingomonadaceae</taxon>
        <taxon>Sphingomonas</taxon>
    </lineage>
</organism>
<reference evidence="2" key="1">
    <citation type="journal article" date="2019" name="Int. J. Syst. Evol. Microbiol.">
        <title>The Global Catalogue of Microorganisms (GCM) 10K type strain sequencing project: providing services to taxonomists for standard genome sequencing and annotation.</title>
        <authorList>
            <consortium name="The Broad Institute Genomics Platform"/>
            <consortium name="The Broad Institute Genome Sequencing Center for Infectious Disease"/>
            <person name="Wu L."/>
            <person name="Ma J."/>
        </authorList>
    </citation>
    <scope>NUCLEOTIDE SEQUENCE [LARGE SCALE GENOMIC DNA]</scope>
    <source>
        <strain evidence="2">CCUG 62982</strain>
    </source>
</reference>
<sequence>MRRLTALLAIALLAGCEEEKAPVNRIVLPAPIQAGTGTPDLSAFRKVYVDSESGQKLALFFVGDANGMSAQYVDANGLVDQSRLLSAEDSAGRKEGDPARDSSVAANVLLTRSGLPDRSFQVIPAQGGSLIQYNYGKLHYLSFVGLSGDTLKLGMRVDMPLLAKLTDAAGLGSSFRSLPALGNPGSKPGRLIFFTSAPAGLGNVLTENAAALFREVTGAESNWKTSDLAVPGSLSDTSSIEAIRLRVASLNSGEDAAGAADDANMTVEDYDATANAM</sequence>
<accession>A0ABW3H0L8</accession>
<keyword evidence="2" id="KW-1185">Reference proteome</keyword>
<proteinExistence type="predicted"/>
<dbReference type="Proteomes" id="UP001596977">
    <property type="component" value="Unassembled WGS sequence"/>
</dbReference>
<evidence type="ECO:0000313" key="1">
    <source>
        <dbReference type="EMBL" id="MFD0944993.1"/>
    </source>
</evidence>
<name>A0ABW3H0L8_9SPHN</name>
<dbReference type="PROSITE" id="PS51257">
    <property type="entry name" value="PROKAR_LIPOPROTEIN"/>
    <property type="match status" value="1"/>
</dbReference>